<name>A0A401FY71_9BACT</name>
<comment type="caution">
    <text evidence="3">The sequence shown here is derived from an EMBL/GenBank/DDBJ whole genome shotgun (WGS) entry which is preliminary data.</text>
</comment>
<evidence type="ECO:0000259" key="2">
    <source>
        <dbReference type="SMART" id="SM00458"/>
    </source>
</evidence>
<keyword evidence="1" id="KW-0732">Signal</keyword>
<protein>
    <recommendedName>
        <fullName evidence="2">Ricin B lectin domain-containing protein</fullName>
    </recommendedName>
</protein>
<dbReference type="PROSITE" id="PS50231">
    <property type="entry name" value="RICIN_B_LECTIN"/>
    <property type="match status" value="2"/>
</dbReference>
<evidence type="ECO:0000313" key="4">
    <source>
        <dbReference type="Proteomes" id="UP000288096"/>
    </source>
</evidence>
<dbReference type="InterPro" id="IPR000772">
    <property type="entry name" value="Ricin_B_lectin"/>
</dbReference>
<feature type="domain" description="Ricin B lectin" evidence="2">
    <location>
        <begin position="38"/>
        <end position="179"/>
    </location>
</feature>
<keyword evidence="4" id="KW-1185">Reference proteome</keyword>
<sequence>MKKTPVGTRIRISLIFALISLLCGFSAAPLHAVSPVPGKVYMIVSKQNGNVLRVSGASRDNLANVERGLPHGGANQGWIFRRINGNPQNPVYFITALKSGNVLDVMGYSRKDGANVQQFKYYGSKNQRWRIVPADEQYFRLVSVNSGKCLEATETGGKYGDNVRQFRCRETDSQLWRLEENPHARRLYMIRSRKSGKVLDVKAESRANSANIQQFEMNGRDNQLWTLFPVGKAGGVPICAIISFHSGKALDVEEKSNANEANVQQFTYHNSPNQHWKPVPVTEKYYQIISVNSGKCLDVKEDSVENEANIQQFECNGGENQLWELVVKDIPDASGFSGSP</sequence>
<gene>
    <name evidence="3" type="ORF">DENIS_2867</name>
</gene>
<feature type="chain" id="PRO_5019198448" description="Ricin B lectin domain-containing protein" evidence="1">
    <location>
        <begin position="33"/>
        <end position="340"/>
    </location>
</feature>
<accession>A0A401FY71</accession>
<dbReference type="Gene3D" id="2.80.10.50">
    <property type="match status" value="5"/>
</dbReference>
<dbReference type="EMBL" id="BEXT01000001">
    <property type="protein sequence ID" value="GBC61905.1"/>
    <property type="molecule type" value="Genomic_DNA"/>
</dbReference>
<feature type="domain" description="Ricin B lectin" evidence="2">
    <location>
        <begin position="185"/>
        <end position="326"/>
    </location>
</feature>
<dbReference type="SUPFAM" id="SSF50370">
    <property type="entry name" value="Ricin B-like lectins"/>
    <property type="match status" value="2"/>
</dbReference>
<feature type="signal peptide" evidence="1">
    <location>
        <begin position="1"/>
        <end position="32"/>
    </location>
</feature>
<dbReference type="AlphaFoldDB" id="A0A401FY71"/>
<dbReference type="Pfam" id="PF14200">
    <property type="entry name" value="RicinB_lectin_2"/>
    <property type="match status" value="3"/>
</dbReference>
<proteinExistence type="predicted"/>
<reference evidence="4" key="1">
    <citation type="submission" date="2017-11" db="EMBL/GenBank/DDBJ databases">
        <authorList>
            <person name="Watanabe M."/>
            <person name="Kojima H."/>
        </authorList>
    </citation>
    <scope>NUCLEOTIDE SEQUENCE [LARGE SCALE GENOMIC DNA]</scope>
    <source>
        <strain evidence="4">Tokyo 01</strain>
    </source>
</reference>
<organism evidence="3 4">
    <name type="scientific">Desulfonema ishimotonii</name>
    <dbReference type="NCBI Taxonomy" id="45657"/>
    <lineage>
        <taxon>Bacteria</taxon>
        <taxon>Pseudomonadati</taxon>
        <taxon>Thermodesulfobacteriota</taxon>
        <taxon>Desulfobacteria</taxon>
        <taxon>Desulfobacterales</taxon>
        <taxon>Desulfococcaceae</taxon>
        <taxon>Desulfonema</taxon>
    </lineage>
</organism>
<evidence type="ECO:0000256" key="1">
    <source>
        <dbReference type="SAM" id="SignalP"/>
    </source>
</evidence>
<evidence type="ECO:0000313" key="3">
    <source>
        <dbReference type="EMBL" id="GBC61905.1"/>
    </source>
</evidence>
<dbReference type="RefSeq" id="WP_231714645.1">
    <property type="nucleotide sequence ID" value="NZ_BEXT01000001.1"/>
</dbReference>
<reference evidence="4" key="2">
    <citation type="submission" date="2019-01" db="EMBL/GenBank/DDBJ databases">
        <title>Genome sequence of Desulfonema ishimotonii strain Tokyo 01.</title>
        <authorList>
            <person name="Fukui M."/>
        </authorList>
    </citation>
    <scope>NUCLEOTIDE SEQUENCE [LARGE SCALE GENOMIC DNA]</scope>
    <source>
        <strain evidence="4">Tokyo 01</strain>
    </source>
</reference>
<dbReference type="CDD" id="cd00161">
    <property type="entry name" value="beta-trefoil_Ricin-like"/>
    <property type="match status" value="2"/>
</dbReference>
<dbReference type="Proteomes" id="UP000288096">
    <property type="component" value="Unassembled WGS sequence"/>
</dbReference>
<dbReference type="SMART" id="SM00458">
    <property type="entry name" value="RICIN"/>
    <property type="match status" value="2"/>
</dbReference>
<dbReference type="InterPro" id="IPR035992">
    <property type="entry name" value="Ricin_B-like_lectins"/>
</dbReference>